<dbReference type="EMBL" id="UYSL01000756">
    <property type="protein sequence ID" value="VDL64374.1"/>
    <property type="molecule type" value="Genomic_DNA"/>
</dbReference>
<reference evidence="1 2" key="2">
    <citation type="submission" date="2018-11" db="EMBL/GenBank/DDBJ databases">
        <authorList>
            <consortium name="Pathogen Informatics"/>
        </authorList>
    </citation>
    <scope>NUCLEOTIDE SEQUENCE [LARGE SCALE GENOMIC DNA]</scope>
</reference>
<dbReference type="AlphaFoldDB" id="A0A0N4XF16"/>
<gene>
    <name evidence="1" type="ORF">NBR_LOCUS1119</name>
</gene>
<dbReference type="OMA" id="VAMPYAT"/>
<reference evidence="3" key="1">
    <citation type="submission" date="2017-02" db="UniProtKB">
        <authorList>
            <consortium name="WormBaseParasite"/>
        </authorList>
    </citation>
    <scope>IDENTIFICATION</scope>
</reference>
<dbReference type="STRING" id="27835.A0A0N4XF16"/>
<proteinExistence type="predicted"/>
<accession>A0A0N4XF16</accession>
<dbReference type="Proteomes" id="UP000271162">
    <property type="component" value="Unassembled WGS sequence"/>
</dbReference>
<organism evidence="3">
    <name type="scientific">Nippostrongylus brasiliensis</name>
    <name type="common">Rat hookworm</name>
    <dbReference type="NCBI Taxonomy" id="27835"/>
    <lineage>
        <taxon>Eukaryota</taxon>
        <taxon>Metazoa</taxon>
        <taxon>Ecdysozoa</taxon>
        <taxon>Nematoda</taxon>
        <taxon>Chromadorea</taxon>
        <taxon>Rhabditida</taxon>
        <taxon>Rhabditina</taxon>
        <taxon>Rhabditomorpha</taxon>
        <taxon>Strongyloidea</taxon>
        <taxon>Heligmosomidae</taxon>
        <taxon>Nippostrongylus</taxon>
    </lineage>
</organism>
<evidence type="ECO:0000313" key="1">
    <source>
        <dbReference type="EMBL" id="VDL64374.1"/>
    </source>
</evidence>
<name>A0A0N4XF16_NIPBR</name>
<sequence length="194" mass="21258">MYSTLGLKGEGHLVENGWKKQWVCVYVCVAPYAAATPPQVQQVATVQQIGTVPGQQATYMTTQPMYGAVNAVPQGMVNIQQQPTAVAMPYATTIQTQQQQSTLGVQSSAPMTTQQYLQTMGLQQQQGAQIALGQTQQTNIGTTWMQQQQQPVQQQLVGQFQRQQPYQQATQTQQAAVPQQQAYQSSGLVKLNIV</sequence>
<evidence type="ECO:0000313" key="3">
    <source>
        <dbReference type="WBParaSite" id="NBR_0000111801-mRNA-1"/>
    </source>
</evidence>
<keyword evidence="2" id="KW-1185">Reference proteome</keyword>
<protein>
    <submittedName>
        <fullName evidence="3">Circadian locomoter output cycles protein kaput-like</fullName>
    </submittedName>
</protein>
<evidence type="ECO:0000313" key="2">
    <source>
        <dbReference type="Proteomes" id="UP000271162"/>
    </source>
</evidence>
<dbReference type="WBParaSite" id="NBR_0000111801-mRNA-1">
    <property type="protein sequence ID" value="NBR_0000111801-mRNA-1"/>
    <property type="gene ID" value="NBR_0000111801"/>
</dbReference>